<dbReference type="AlphaFoldDB" id="K6ZID4"/>
<accession>K6ZID4</accession>
<gene>
    <name evidence="1" type="ORF">GPAL_1791</name>
</gene>
<organism evidence="1 2">
    <name type="scientific">Brumicola pallidula DSM 14239 = ACAM 615</name>
    <dbReference type="NCBI Taxonomy" id="1121922"/>
    <lineage>
        <taxon>Bacteria</taxon>
        <taxon>Pseudomonadati</taxon>
        <taxon>Pseudomonadota</taxon>
        <taxon>Gammaproteobacteria</taxon>
        <taxon>Alteromonadales</taxon>
        <taxon>Alteromonadaceae</taxon>
        <taxon>Brumicola</taxon>
    </lineage>
</organism>
<comment type="caution">
    <text evidence="1">The sequence shown here is derived from an EMBL/GenBank/DDBJ whole genome shotgun (WGS) entry which is preliminary data.</text>
</comment>
<reference evidence="2" key="1">
    <citation type="journal article" date="2014" name="Environ. Microbiol.">
        <title>Comparative genomics of the marine bacterial genus Glaciecola reveals the high degree of genomic diversity and genomic characteristic for cold adaptation.</title>
        <authorList>
            <person name="Qin Q.L."/>
            <person name="Xie B.B."/>
            <person name="Yu Y."/>
            <person name="Shu Y.L."/>
            <person name="Rong J.C."/>
            <person name="Zhang Y.J."/>
            <person name="Zhao D.L."/>
            <person name="Chen X.L."/>
            <person name="Zhang X.Y."/>
            <person name="Chen B."/>
            <person name="Zhou B.C."/>
            <person name="Zhang Y.Z."/>
        </authorList>
    </citation>
    <scope>NUCLEOTIDE SEQUENCE [LARGE SCALE GENOMIC DNA]</scope>
    <source>
        <strain evidence="2">ACAM 615</strain>
    </source>
</reference>
<sequence length="49" mass="5651">MALLERLGERRKQLKKRLSKHRALLTRALLTRALLTTAHCVKCALLLNQ</sequence>
<keyword evidence="2" id="KW-1185">Reference proteome</keyword>
<evidence type="ECO:0000313" key="1">
    <source>
        <dbReference type="EMBL" id="GAC28653.1"/>
    </source>
</evidence>
<dbReference type="Proteomes" id="UP000006251">
    <property type="component" value="Unassembled WGS sequence"/>
</dbReference>
<evidence type="ECO:0000313" key="2">
    <source>
        <dbReference type="Proteomes" id="UP000006251"/>
    </source>
</evidence>
<dbReference type="EMBL" id="BAEQ01000028">
    <property type="protein sequence ID" value="GAC28653.1"/>
    <property type="molecule type" value="Genomic_DNA"/>
</dbReference>
<protein>
    <submittedName>
        <fullName evidence="1">Uncharacterized protein</fullName>
    </submittedName>
</protein>
<name>K6ZID4_9ALTE</name>
<proteinExistence type="predicted"/>